<keyword evidence="8" id="KW-1185">Reference proteome</keyword>
<dbReference type="InterPro" id="IPR010432">
    <property type="entry name" value="RDD"/>
</dbReference>
<feature type="domain" description="RDD" evidence="6">
    <location>
        <begin position="4"/>
        <end position="93"/>
    </location>
</feature>
<dbReference type="GO" id="GO:0016020">
    <property type="term" value="C:membrane"/>
    <property type="evidence" value="ECO:0007669"/>
    <property type="project" value="UniProtKB-SubCell"/>
</dbReference>
<evidence type="ECO:0000259" key="6">
    <source>
        <dbReference type="Pfam" id="PF06271"/>
    </source>
</evidence>
<feature type="transmembrane region" description="Helical" evidence="5">
    <location>
        <begin position="34"/>
        <end position="55"/>
    </location>
</feature>
<dbReference type="AlphaFoldDB" id="A0A1E7KLM4"/>
<comment type="subcellular location">
    <subcellularLocation>
        <location evidence="1">Membrane</location>
        <topology evidence="1">Multi-pass membrane protein</topology>
    </subcellularLocation>
</comment>
<name>A0A1E7KLM4_9ACTN</name>
<evidence type="ECO:0000256" key="5">
    <source>
        <dbReference type="SAM" id="Phobius"/>
    </source>
</evidence>
<evidence type="ECO:0000256" key="1">
    <source>
        <dbReference type="ARBA" id="ARBA00004141"/>
    </source>
</evidence>
<proteinExistence type="predicted"/>
<evidence type="ECO:0000313" key="8">
    <source>
        <dbReference type="Proteomes" id="UP000176101"/>
    </source>
</evidence>
<accession>A0A1E7KLM4</accession>
<comment type="caution">
    <text evidence="7">The sequence shown here is derived from an EMBL/GenBank/DDBJ whole genome shotgun (WGS) entry which is preliminary data.</text>
</comment>
<evidence type="ECO:0000256" key="3">
    <source>
        <dbReference type="ARBA" id="ARBA00022989"/>
    </source>
</evidence>
<organism evidence="7 8">
    <name type="scientific">Streptomyces oceani</name>
    <dbReference type="NCBI Taxonomy" id="1075402"/>
    <lineage>
        <taxon>Bacteria</taxon>
        <taxon>Bacillati</taxon>
        <taxon>Actinomycetota</taxon>
        <taxon>Actinomycetes</taxon>
        <taxon>Kitasatosporales</taxon>
        <taxon>Streptomycetaceae</taxon>
        <taxon>Streptomyces</taxon>
    </lineage>
</organism>
<dbReference type="Proteomes" id="UP000176101">
    <property type="component" value="Unassembled WGS sequence"/>
</dbReference>
<keyword evidence="4 5" id="KW-0472">Membrane</keyword>
<evidence type="ECO:0000313" key="7">
    <source>
        <dbReference type="EMBL" id="OEV04803.1"/>
    </source>
</evidence>
<reference evidence="7 8" key="1">
    <citation type="journal article" date="2016" name="Front. Microbiol.">
        <title>Comparative Genomics Analysis of Streptomyces Species Reveals Their Adaptation to the Marine Environment and Their Diversity at the Genomic Level.</title>
        <authorList>
            <person name="Tian X."/>
            <person name="Zhang Z."/>
            <person name="Yang T."/>
            <person name="Chen M."/>
            <person name="Li J."/>
            <person name="Chen F."/>
            <person name="Yang J."/>
            <person name="Li W."/>
            <person name="Zhang B."/>
            <person name="Zhang Z."/>
            <person name="Wu J."/>
            <person name="Zhang C."/>
            <person name="Long L."/>
            <person name="Xiao J."/>
        </authorList>
    </citation>
    <scope>NUCLEOTIDE SEQUENCE [LARGE SCALE GENOMIC DNA]</scope>
    <source>
        <strain evidence="7 8">SCSIO 02100</strain>
    </source>
</reference>
<sequence>MRGLLAGSVDALVTVIGGFTLATLLLREKTGPDYWLPAVGCLLAVSFVNHVLLTVPVRASLGKLLFNVRMIRMADGGRPHFWQAVRRWVAGFFYQPVQYLLSQVHMQSDTDGEDLCGLLKAH</sequence>
<keyword evidence="3 5" id="KW-1133">Transmembrane helix</keyword>
<dbReference type="EMBL" id="LJGU01000112">
    <property type="protein sequence ID" value="OEV04803.1"/>
    <property type="molecule type" value="Genomic_DNA"/>
</dbReference>
<gene>
    <name evidence="7" type="ORF">AN216_05595</name>
</gene>
<evidence type="ECO:0000256" key="4">
    <source>
        <dbReference type="ARBA" id="ARBA00023136"/>
    </source>
</evidence>
<evidence type="ECO:0000256" key="2">
    <source>
        <dbReference type="ARBA" id="ARBA00022692"/>
    </source>
</evidence>
<dbReference type="Pfam" id="PF06271">
    <property type="entry name" value="RDD"/>
    <property type="match status" value="1"/>
</dbReference>
<keyword evidence="2 5" id="KW-0812">Transmembrane</keyword>
<protein>
    <recommendedName>
        <fullName evidence="6">RDD domain-containing protein</fullName>
    </recommendedName>
</protein>